<proteinExistence type="predicted"/>
<feature type="region of interest" description="Disordered" evidence="1">
    <location>
        <begin position="767"/>
        <end position="786"/>
    </location>
</feature>
<feature type="transmembrane region" description="Helical" evidence="2">
    <location>
        <begin position="152"/>
        <end position="171"/>
    </location>
</feature>
<name>A0A0G1A1W3_UNCKA</name>
<dbReference type="Pfam" id="PF10102">
    <property type="entry name" value="DUF2341"/>
    <property type="match status" value="1"/>
</dbReference>
<comment type="caution">
    <text evidence="4">The sequence shown here is derived from an EMBL/GenBank/DDBJ whole genome shotgun (WGS) entry which is preliminary data.</text>
</comment>
<protein>
    <recommendedName>
        <fullName evidence="3">DUF2341 domain-containing protein</fullName>
    </recommendedName>
</protein>
<accession>A0A0G1A1W3</accession>
<keyword evidence="2" id="KW-0472">Membrane</keyword>
<keyword evidence="2" id="KW-0812">Transmembrane</keyword>
<feature type="domain" description="DUF2341" evidence="3">
    <location>
        <begin position="384"/>
        <end position="461"/>
    </location>
</feature>
<sequence length="1041" mass="114340">MNEQDFFTSSEAAHLLGISMSSFYRLEKSGEIKPSVATSYKKLYKKSDIVSYARKYIEEQELRHKEVAKKRAQGSYLYQVSVVKTPHTTQHTETNKNNALNDNLNKLILTTFSYIKNFKRNIQRTKPSVSSIPYLIKATRARISTLIRLKHSMLPFAIGILLILIPITYLVTKHSQEVAAWYDDNWNYRVKYTINNTGSADANKKVKADIDTQALVTDEKIQVDCDDSRFTDINGKILEYFIDAAGGACNTASTDYYILIPTINAGDTVIYHYFGNPSATAGTKSAQFSQATFTPNTLTAASAETGRGPIAYWKLDESYTGGADAKIEQQLEILNKVYHTSYASWYDGSWTKRKIIEIENTTSTSPTDQQVTFDVAFDADMQADFDDLRFTNSAGTLLDYWIESKTDSSTAKVWLELPSLPANDKVDVYMYYGNSGASIGSNGSNTFAFFDTFDTLDAGVWGDTGAESVSNSELIVTTGSVYTSSSIASQPGYVTEANMRWYNRVSGQYAGLVIANATATTANNTTSKKLINIVGYQDQSKATVDIANGSTASYNVASSVIVYPANSGDYHILGSIITDSQYKIQRDRNTIHNVNGTWSDPYYIFLGRYLGSGSSTTNTMDVAVDWVIVRKYISEDPIIIFNSEHTSASGPVYTPEDNSLGLVRFDPDSYKGNKPIYLDAVVSTNGTTWSRVRSNEISSPSILKDFSVRIRPGNNSGTSPSVQLYNATDDTSDGTINFGEASNTQVYVKSARLVILQSSPSGLYATKSGLDIGSSEKTTSESYSPQTDKKIYNYNSASFDPSPTTNFEADLKVTSPDPTLEQQINIVNGFYSVSSTTYAPDDNSLGIITWDGTKYPNSTVYFEATIGGGAGGNTYAALHETDGTVVTDSEVNNDYSAYNVVRSGAITLETGTSYTVRVNNTSASYDALLKNARLVVIQTHTEKITTTQTSIDIGDKGGNSSGTYAAIPASKEYYYDSTKFTPAPTAEFEAVMRSNYPKIEQQINILNQHYLRTSTSYGPGDLSVGLITWDGTKYPNSTVYF</sequence>
<reference evidence="4 5" key="1">
    <citation type="journal article" date="2015" name="Nature">
        <title>rRNA introns, odd ribosomes, and small enigmatic genomes across a large radiation of phyla.</title>
        <authorList>
            <person name="Brown C.T."/>
            <person name="Hug L.A."/>
            <person name="Thomas B.C."/>
            <person name="Sharon I."/>
            <person name="Castelle C.J."/>
            <person name="Singh A."/>
            <person name="Wilkins M.J."/>
            <person name="Williams K.H."/>
            <person name="Banfield J.F."/>
        </authorList>
    </citation>
    <scope>NUCLEOTIDE SEQUENCE [LARGE SCALE GENOMIC DNA]</scope>
</reference>
<dbReference type="AlphaFoldDB" id="A0A0G1A1W3"/>
<feature type="non-terminal residue" evidence="4">
    <location>
        <position position="1041"/>
    </location>
</feature>
<evidence type="ECO:0000256" key="1">
    <source>
        <dbReference type="SAM" id="MobiDB-lite"/>
    </source>
</evidence>
<evidence type="ECO:0000256" key="2">
    <source>
        <dbReference type="SAM" id="Phobius"/>
    </source>
</evidence>
<evidence type="ECO:0000313" key="4">
    <source>
        <dbReference type="EMBL" id="KKS19358.1"/>
    </source>
</evidence>
<organism evidence="4 5">
    <name type="scientific">candidate division WWE3 bacterium GW2011_GWC1_41_7</name>
    <dbReference type="NCBI Taxonomy" id="1619119"/>
    <lineage>
        <taxon>Bacteria</taxon>
        <taxon>Katanobacteria</taxon>
    </lineage>
</organism>
<dbReference type="InterPro" id="IPR018765">
    <property type="entry name" value="DUF2341"/>
</dbReference>
<dbReference type="EMBL" id="LCBX01000052">
    <property type="protein sequence ID" value="KKS19358.1"/>
    <property type="molecule type" value="Genomic_DNA"/>
</dbReference>
<feature type="compositionally biased region" description="Polar residues" evidence="1">
    <location>
        <begin position="775"/>
        <end position="786"/>
    </location>
</feature>
<keyword evidence="2" id="KW-1133">Transmembrane helix</keyword>
<evidence type="ECO:0000313" key="5">
    <source>
        <dbReference type="Proteomes" id="UP000034507"/>
    </source>
</evidence>
<dbReference type="Proteomes" id="UP000034507">
    <property type="component" value="Unassembled WGS sequence"/>
</dbReference>
<gene>
    <name evidence="4" type="ORF">UU77_C0052G0002</name>
</gene>
<evidence type="ECO:0000259" key="3">
    <source>
        <dbReference type="Pfam" id="PF10102"/>
    </source>
</evidence>